<reference evidence="1 2" key="1">
    <citation type="submission" date="2018-08" db="EMBL/GenBank/DDBJ databases">
        <title>Genomic Encyclopedia of Archaeal and Bacterial Type Strains, Phase II (KMG-II): from individual species to whole genera.</title>
        <authorList>
            <person name="Goeker M."/>
        </authorList>
    </citation>
    <scope>NUCLEOTIDE SEQUENCE [LARGE SCALE GENOMIC DNA]</scope>
    <source>
        <strain evidence="1 2">DSM 582</strain>
    </source>
</reference>
<sequence>MSNSSLWAQVLNLDTEEALLGSVLRHIRDAIREGGYVSRGRITSGIKEAYRPLDIAEDTLRAAIDDAIGVLMRSGDIDELATGAGRGYAPTTPRRLVWGGADNVVLGAVALSSNDPIRRVPVDDRMDLITTPLHVELGRPAWRDALVELGGADQPQDDAKALSEYARALASSGERYSLDEPQNLAVLSGTGAYFGTPDGPSGRWARADCDGCFPATISGGYRKRRVILAIENGRATVWEPPTRDIWHWIIVGITLSARQPVWAVNREAGTFEFLTPPPRQVERAALLTGDQVSAWSWRLDDQARGAIERLLGSPRT</sequence>
<dbReference type="EMBL" id="QUMX01000006">
    <property type="protein sequence ID" value="REG53312.1"/>
    <property type="molecule type" value="Genomic_DNA"/>
</dbReference>
<proteinExistence type="predicted"/>
<organism evidence="1 2">
    <name type="scientific">Paracoccus versutus</name>
    <name type="common">Thiobacillus versutus</name>
    <dbReference type="NCBI Taxonomy" id="34007"/>
    <lineage>
        <taxon>Bacteria</taxon>
        <taxon>Pseudomonadati</taxon>
        <taxon>Pseudomonadota</taxon>
        <taxon>Alphaproteobacteria</taxon>
        <taxon>Rhodobacterales</taxon>
        <taxon>Paracoccaceae</taxon>
        <taxon>Paracoccus</taxon>
    </lineage>
</organism>
<protein>
    <submittedName>
        <fullName evidence="1">Uncharacterized protein</fullName>
    </submittedName>
</protein>
<accession>A0AAQ0HL44</accession>
<comment type="caution">
    <text evidence="1">The sequence shown here is derived from an EMBL/GenBank/DDBJ whole genome shotgun (WGS) entry which is preliminary data.</text>
</comment>
<evidence type="ECO:0000313" key="2">
    <source>
        <dbReference type="Proteomes" id="UP000256794"/>
    </source>
</evidence>
<dbReference type="Proteomes" id="UP000256794">
    <property type="component" value="Unassembled WGS sequence"/>
</dbReference>
<keyword evidence="2" id="KW-1185">Reference proteome</keyword>
<evidence type="ECO:0000313" key="1">
    <source>
        <dbReference type="EMBL" id="REG53312.1"/>
    </source>
</evidence>
<name>A0AAQ0HL44_PARVE</name>
<dbReference type="AlphaFoldDB" id="A0AAQ0HL44"/>
<gene>
    <name evidence="1" type="ORF">ATH84_100653</name>
</gene>